<comment type="similarity">
    <text evidence="6">Belongs to the CNOT1 family.</text>
</comment>
<evidence type="ECO:0000313" key="14">
    <source>
        <dbReference type="EMBL" id="CAD7272849.1"/>
    </source>
</evidence>
<dbReference type="InterPro" id="IPR032191">
    <property type="entry name" value="CNOT1_CAF1_bind"/>
</dbReference>
<name>A0A7R9G9U4_9CRUS</name>
<evidence type="ECO:0000259" key="9">
    <source>
        <dbReference type="Pfam" id="PF12842"/>
    </source>
</evidence>
<dbReference type="Pfam" id="PF16415">
    <property type="entry name" value="CNOT1_CAF1_bind"/>
    <property type="match status" value="1"/>
</dbReference>
<feature type="compositionally biased region" description="Low complexity" evidence="7">
    <location>
        <begin position="1007"/>
        <end position="1020"/>
    </location>
</feature>
<keyword evidence="5" id="KW-0539">Nucleus</keyword>
<dbReference type="Pfam" id="PF12842">
    <property type="entry name" value="DUF3819"/>
    <property type="match status" value="1"/>
</dbReference>
<feature type="domain" description="CCR4-Not complex component Not1 C-terminal" evidence="8">
    <location>
        <begin position="2614"/>
        <end position="2965"/>
    </location>
</feature>
<dbReference type="InterPro" id="IPR032193">
    <property type="entry name" value="CNOT1_TTP_bind"/>
</dbReference>
<dbReference type="Gene3D" id="1.25.40.790">
    <property type="match status" value="1"/>
</dbReference>
<evidence type="ECO:0000256" key="2">
    <source>
        <dbReference type="ARBA" id="ARBA00022491"/>
    </source>
</evidence>
<dbReference type="Pfam" id="PF23590">
    <property type="entry name" value="NOT1_connector"/>
    <property type="match status" value="1"/>
</dbReference>
<dbReference type="Pfam" id="PF16417">
    <property type="entry name" value="CNOT1_TTP_bind"/>
    <property type="match status" value="1"/>
</dbReference>
<dbReference type="EMBL" id="CAJPEX010000069">
    <property type="protein sequence ID" value="CAG0913001.1"/>
    <property type="molecule type" value="Genomic_DNA"/>
</dbReference>
<evidence type="ECO:0000259" key="8">
    <source>
        <dbReference type="Pfam" id="PF04054"/>
    </source>
</evidence>
<dbReference type="EMBL" id="OA882106">
    <property type="protein sequence ID" value="CAD7272849.1"/>
    <property type="molecule type" value="Genomic_DNA"/>
</dbReference>
<evidence type="ECO:0000256" key="5">
    <source>
        <dbReference type="ARBA" id="ARBA00023242"/>
    </source>
</evidence>
<evidence type="ECO:0000256" key="3">
    <source>
        <dbReference type="ARBA" id="ARBA00023015"/>
    </source>
</evidence>
<dbReference type="PANTHER" id="PTHR13162:SF8">
    <property type="entry name" value="CCR4-NOT TRANSCRIPTION COMPLEX SUBUNIT 1"/>
    <property type="match status" value="1"/>
</dbReference>
<dbReference type="InterPro" id="IPR040398">
    <property type="entry name" value="Not1"/>
</dbReference>
<dbReference type="GO" id="GO:0000288">
    <property type="term" value="P:nuclear-transcribed mRNA catabolic process, deadenylation-dependent decay"/>
    <property type="evidence" value="ECO:0007669"/>
    <property type="project" value="TreeGrafter"/>
</dbReference>
<feature type="domain" description="CCR4-NOT transcription complex subunit 1 HEAT repeat" evidence="12">
    <location>
        <begin position="520"/>
        <end position="641"/>
    </location>
</feature>
<dbReference type="InterPro" id="IPR032194">
    <property type="entry name" value="CNOT1_HEAT"/>
</dbReference>
<evidence type="ECO:0000259" key="13">
    <source>
        <dbReference type="Pfam" id="PF23590"/>
    </source>
</evidence>
<protein>
    <recommendedName>
        <fullName evidence="16">CCR4-NOT transcription complex subunit 1</fullName>
    </recommendedName>
</protein>
<dbReference type="Gene3D" id="1.25.40.180">
    <property type="match status" value="1"/>
</dbReference>
<evidence type="ECO:0000259" key="10">
    <source>
        <dbReference type="Pfam" id="PF16415"/>
    </source>
</evidence>
<dbReference type="Gene3D" id="1.25.40.800">
    <property type="match status" value="1"/>
</dbReference>
<sequence length="2984" mass="334525">MNLDPLSIALNQITNAVENLTKKNFKAATQEITYLVHTHGNIAERHLIWCLFLNLDFAEQIKSAPASGGVFLFRETPQTLLLSSLIGGLLEQPLYSSVLCHAYDSAVEAKNVLQSTSLLPSLAKLLRLNEVQEVVFAFQLSNASRAETVSHAAELLKYKLPELRKLVKTAVKSTNPGEVISCSFASLFIVLESLSGNRAEQFGLTTSERSEFCQDLDNLVRILSLTSMSQQELTKLKKDASEHSELPVLTPIFPSESEPSMECLSTEESAMARSLRDNCLADQFFELGFAITQTREECKLNMMKINMAERVSPRAIANMLALMIRSQSIIVDQVVLQNVRSPANLWSDKDKLLDGLQSQGWNIENFVLALSDIAPSLSWKDVVIELENVDFEVKDRTGLVLLMGAFNLGLRLQHTAFPIEHLYKPWARGESQLQLMQQVLKNPDVFTLSDHPHTPVSVEMLKSPSDAENKEVAMWKSLDLIKLLLHQYEAGNHSQVSEVMKFPMTHCPDVLALGLMQAQNGSIRPIVIEAMAEWYRRGDGDQQRLSRILEVAHDLKALSSLLSARPFPFVIDLACVASRREYLKLDKWLTDKIRDHGDVFITAVAKFVQRKCPQLVSGEDDSAQKSTLPSETVSVILQCLQSFASASSAETQELIASLSNNFSSVMLPRLRQPFSSNASLPKPDKSFIPSEMQDSFVSSFLGLNLPNSMSGVDPVGMPMSQQLSSSSQLSVPSMNMNTVPMSGGQQFSLASSPSAGNRPSAFTPLASQLPADVSKLFPDILPSTTKDVEDEANSYFQRLYQNPNPQMSVDEVLQMLKKFQDSDIKRERDVYSCMLRNLFEEYRFFPQYPMKELNTTAQLFGGIIEYGLVTYMALGIALRYVLEALRKPKGNKMNHFGLVALERFRNRLKDYPQYCQHVATIPHFSQFPEVIIEYVEYGSNSKEPPSAQHQSTLHTMNLDFSGPMVMEQNPGPMARMPNSVSSSALGIPNPGFPTAPVQNQIKPPANPTTVASSAPASSTARPRRGLPLPFDPALPTFSGSVQNSPLHEHCFKCCDCNGGEEGERTMGNLIKPTEVPPGLSAFWGSTQPQNPVPFYPSSLERPDEDEARFRGVFVVDSEMRGSEYSSRARESRSASNIRRALQVQTCHDSLRNISNETSCTSVDQGRDDTPENEEIAVVKERKRAFDGMRRDLNHPGATSHLEGQERFPEKLPEMHCVGVDLERGCNPGDERSILRRSPPREFSSLAAPKEVELFPRKSKTVDFSLLPERTYRLDAEHFSGSGNLESIHFENELTAIQRTCVHGNTNVAHSKWDHFQDSNKPDAGKCANDGQISLRDQAVMESVCKKCENFPPEQILPLRVDGLNLEGFHDPHPSEFFCPEPALKENTFLEPVFQELQVEPYQLQIDDIDWLNRLPGTTRFENDLAISHNAQLLSKGFAGSCALGFPHLHGWDWCSCCSVVKVSGANGCGEHICEDGNPGVDEICNCGLHFSSSCLLRFCSSLRSTDPFDNPSASAGFDEICTEKQDGRWSPAVVEESALMQTTYGDEICRGLDCFGEFLTMPSTGKTGAFISESCHDFGLGFCVCRGLGQPSNINGIRCPSIANATNIDTLLVATEKEENAVALPPEHIQEKIAFIFNNLSQLNLQNKSDEMRDIVSSDEYWPYVAQYLVMKRSSIEPNFHHLYSNFLDTLKLPRLNTIVLKETYRNIKILLHTSDKGIANFSDRSLLKNLGHWLGMLTLAKNKPILFVDLDLRSLLIEAYMNGQQELLYVVPFVAKIIESCSKSRVFKPPNPWTMCIMSILAELHQEPDLKLNLKFEIEVLCKNLKMEVSHLKPSRDLKDVVRLTKMENQINQAKKNEGPVMPPMSNLVLHGMQNTPVLGDMEAQLANMIPASMLPGTATAATVPHAGTTTSPPPPTAGGGGPHEMKFNYHSVNISSLSNMCQNISISAQVLTNLNMQNTPQQVQQVKQSIKMAIEKAAQEWLPTFVDRSVKIALSTSEHVVRKDFALDPDESRMRLAAHRIARQLTGSLGWITCREHLTHSVINNLKNTFSHNLNLSDMTDQQRSQIDEAATIATGDNIDSACAFIQKTAMETVTMDIDKRLRPDFELRKRHRMEGRRYCDPAALKYQAERLPEQVRSRVGVTLPAQMAIYEYFNNIIPGFQPLIERDQMQYMPKQLPTYGQDDVTLIYDSVINDVSEYLKTTPQANALMPHITQLENMLDALYNARTTRDPAQAIQLVQIVVEGLLEQNQLTCPDLTELIRFREAHVFVLRNLQCMRACGSQVIRYVTKFWIESREEVKWNLEIVDMLIRNNLLNMGQFDFALGQAMEGPSNFVAFRFAMQLIQNLLVDDRCQHVSESDFPLTLEVLHRVASHNNTRSSPENEMLFESRMINMPGVGTIGSQHGNVSGGPGGVSPSPGGGLLMPGMVSMPPPSSGQSINTNAPSTSNIFGTPGHQDYDVLQERLEHVVRDWIGVHMQTANDADLQQPFHAIFGQLLSQGIFRSEENVAKFLRVCINMCSQLCSMYLGDSNTGALSRNKCYQTIDAIEALFVMMVRNATDVLNFPSKISVIHKVFTLVGTAMVQEEESKSDFHPLTYQRMLTFLFHDFMNMDNSADMLGPQVLQLFTSVLTMCQPSKCPQFAYGWLEVVAHRTTVQIYMTRPSVKQSGWGQYYSLLHCAFKFVSPFLRSGDNRRSVFVFYKGMIRILLMLLHDFPEFLSQNYIGFCDMIPNNCIQTRNVILSAFPREMHLPDPFTPNLKMEQLPESGRPPRINANVIGAIQPASFKKDLDSYLKSRRPVAFLTDLRTNLQNPSENTYNVPLINALVLYVGTQAIAQLSANNQSTTMTNITHSSHMDIFQNLAVDLDNAGRYLLFNSIANHLRYPNNHTHYFSSCLLYLFREANSKIVQEQIVRVLLERLIVNRPHPWGLLLTFIDLLRNPNFDFWSHEFVRSAPEIEKLFENVGRSFLTKSVSAAREQEKDH</sequence>
<dbReference type="OrthoDB" id="1933107at2759"/>
<feature type="region of interest" description="Disordered" evidence="7">
    <location>
        <begin position="1907"/>
        <end position="1926"/>
    </location>
</feature>
<dbReference type="GO" id="GO:0060090">
    <property type="term" value="F:molecular adaptor activity"/>
    <property type="evidence" value="ECO:0007669"/>
    <property type="project" value="TreeGrafter"/>
</dbReference>
<dbReference type="Pfam" id="PF04054">
    <property type="entry name" value="Not1"/>
    <property type="match status" value="1"/>
</dbReference>
<accession>A0A7R9G9U4</accession>
<evidence type="ECO:0000256" key="7">
    <source>
        <dbReference type="SAM" id="MobiDB-lite"/>
    </source>
</evidence>
<feature type="domain" description="CCR4-NOT transcription complex subunit 1" evidence="9">
    <location>
        <begin position="1967"/>
        <end position="2115"/>
    </location>
</feature>
<dbReference type="FunFam" id="1.25.40.800:FF:000001">
    <property type="entry name" value="CCR4-NOT transcription complex subunit 1"/>
    <property type="match status" value="1"/>
</dbReference>
<evidence type="ECO:0000259" key="11">
    <source>
        <dbReference type="Pfam" id="PF16417"/>
    </source>
</evidence>
<dbReference type="FunFam" id="1.25.40.180:FF:000005">
    <property type="entry name" value="Ccr4-not transcription complex subunit 1 isoform"/>
    <property type="match status" value="1"/>
</dbReference>
<evidence type="ECO:0000313" key="15">
    <source>
        <dbReference type="Proteomes" id="UP000678499"/>
    </source>
</evidence>
<dbReference type="GO" id="GO:0030015">
    <property type="term" value="C:CCR4-NOT core complex"/>
    <property type="evidence" value="ECO:0007669"/>
    <property type="project" value="InterPro"/>
</dbReference>
<evidence type="ECO:0000259" key="12">
    <source>
        <dbReference type="Pfam" id="PF16418"/>
    </source>
</evidence>
<reference evidence="14" key="1">
    <citation type="submission" date="2020-11" db="EMBL/GenBank/DDBJ databases">
        <authorList>
            <person name="Tran Van P."/>
        </authorList>
    </citation>
    <scope>NUCLEOTIDE SEQUENCE</scope>
</reference>
<evidence type="ECO:0000256" key="4">
    <source>
        <dbReference type="ARBA" id="ARBA00023163"/>
    </source>
</evidence>
<dbReference type="InterPro" id="IPR038535">
    <property type="entry name" value="CNOT1_TTP_bind_sf"/>
</dbReference>
<feature type="domain" description="CCR4-NOT transcription complex subunit 1 CAF1-binding" evidence="10">
    <location>
        <begin position="1624"/>
        <end position="1843"/>
    </location>
</feature>
<dbReference type="FunFam" id="1.25.40.840:FF:000001">
    <property type="entry name" value="Ccr4-not transcription complex subunit 1 isoform"/>
    <property type="match status" value="1"/>
</dbReference>
<dbReference type="GO" id="GO:0005634">
    <property type="term" value="C:nucleus"/>
    <property type="evidence" value="ECO:0007669"/>
    <property type="project" value="UniProtKB-SubCell"/>
</dbReference>
<dbReference type="InterPro" id="IPR024557">
    <property type="entry name" value="CNOT1_dom_4"/>
</dbReference>
<feature type="domain" description="CCR4-NOT transcription complex subunit 1-like NOT1 connector" evidence="13">
    <location>
        <begin position="2189"/>
        <end position="2383"/>
    </location>
</feature>
<dbReference type="InterPro" id="IPR007196">
    <property type="entry name" value="CCR4-Not_Not1_C"/>
</dbReference>
<keyword evidence="4" id="KW-0804">Transcription</keyword>
<dbReference type="Proteomes" id="UP000678499">
    <property type="component" value="Unassembled WGS sequence"/>
</dbReference>
<keyword evidence="3" id="KW-0805">Transcription regulation</keyword>
<dbReference type="Pfam" id="PF16418">
    <property type="entry name" value="CNOT1_HEAT"/>
    <property type="match status" value="1"/>
</dbReference>
<evidence type="ECO:0008006" key="16">
    <source>
        <dbReference type="Google" id="ProtNLM"/>
    </source>
</evidence>
<dbReference type="PANTHER" id="PTHR13162">
    <property type="entry name" value="CCR4-NOT TRANSCRIPTION COMPLEX"/>
    <property type="match status" value="1"/>
</dbReference>
<evidence type="ECO:0000256" key="6">
    <source>
        <dbReference type="ARBA" id="ARBA00025717"/>
    </source>
</evidence>
<dbReference type="InterPro" id="IPR055454">
    <property type="entry name" value="CNOT1-like_NOT1_connector"/>
</dbReference>
<dbReference type="CDD" id="cd20710">
    <property type="entry name" value="NOT1_connector"/>
    <property type="match status" value="1"/>
</dbReference>
<dbReference type="GO" id="GO:0017148">
    <property type="term" value="P:negative regulation of translation"/>
    <property type="evidence" value="ECO:0007669"/>
    <property type="project" value="InterPro"/>
</dbReference>
<dbReference type="Gene3D" id="1.25.40.840">
    <property type="entry name" value="CCR4-NOT transcription complex subunit 1 TTP binding domain"/>
    <property type="match status" value="1"/>
</dbReference>
<proteinExistence type="inferred from homology"/>
<gene>
    <name evidence="14" type="ORF">NMOB1V02_LOCUS766</name>
</gene>
<dbReference type="GO" id="GO:0000932">
    <property type="term" value="C:P-body"/>
    <property type="evidence" value="ECO:0007669"/>
    <property type="project" value="TreeGrafter"/>
</dbReference>
<feature type="domain" description="CCR4-NOT transcription complex subunit 1 TTP binding" evidence="11">
    <location>
        <begin position="768"/>
        <end position="945"/>
    </location>
</feature>
<evidence type="ECO:0000256" key="1">
    <source>
        <dbReference type="ARBA" id="ARBA00004123"/>
    </source>
</evidence>
<keyword evidence="2" id="KW-0678">Repressor</keyword>
<keyword evidence="15" id="KW-1185">Reference proteome</keyword>
<organism evidence="14">
    <name type="scientific">Notodromas monacha</name>
    <dbReference type="NCBI Taxonomy" id="399045"/>
    <lineage>
        <taxon>Eukaryota</taxon>
        <taxon>Metazoa</taxon>
        <taxon>Ecdysozoa</taxon>
        <taxon>Arthropoda</taxon>
        <taxon>Crustacea</taxon>
        <taxon>Oligostraca</taxon>
        <taxon>Ostracoda</taxon>
        <taxon>Podocopa</taxon>
        <taxon>Podocopida</taxon>
        <taxon>Cypridocopina</taxon>
        <taxon>Cypridoidea</taxon>
        <taxon>Cyprididae</taxon>
        <taxon>Notodromas</taxon>
    </lineage>
</organism>
<feature type="region of interest" description="Disordered" evidence="7">
    <location>
        <begin position="1002"/>
        <end position="1023"/>
    </location>
</feature>
<comment type="subcellular location">
    <subcellularLocation>
        <location evidence="1">Nucleus</location>
    </subcellularLocation>
</comment>